<organism evidence="3 4">
    <name type="scientific">Pieris brassicae</name>
    <name type="common">White butterfly</name>
    <name type="synonym">Large white butterfly</name>
    <dbReference type="NCBI Taxonomy" id="7116"/>
    <lineage>
        <taxon>Eukaryota</taxon>
        <taxon>Metazoa</taxon>
        <taxon>Ecdysozoa</taxon>
        <taxon>Arthropoda</taxon>
        <taxon>Hexapoda</taxon>
        <taxon>Insecta</taxon>
        <taxon>Pterygota</taxon>
        <taxon>Neoptera</taxon>
        <taxon>Endopterygota</taxon>
        <taxon>Lepidoptera</taxon>
        <taxon>Glossata</taxon>
        <taxon>Ditrysia</taxon>
        <taxon>Papilionoidea</taxon>
        <taxon>Pieridae</taxon>
        <taxon>Pierinae</taxon>
        <taxon>Pieris</taxon>
    </lineage>
</organism>
<evidence type="ECO:0000313" key="3">
    <source>
        <dbReference type="EMBL" id="CAH4028064.1"/>
    </source>
</evidence>
<accession>A0A9P0TD28</accession>
<evidence type="ECO:0000256" key="1">
    <source>
        <dbReference type="SAM" id="MobiDB-lite"/>
    </source>
</evidence>
<feature type="region of interest" description="Disordered" evidence="1">
    <location>
        <begin position="28"/>
        <end position="69"/>
    </location>
</feature>
<name>A0A9P0TD28_PIEBR</name>
<feature type="compositionally biased region" description="Polar residues" evidence="1">
    <location>
        <begin position="60"/>
        <end position="69"/>
    </location>
</feature>
<evidence type="ECO:0000313" key="4">
    <source>
        <dbReference type="Proteomes" id="UP001152562"/>
    </source>
</evidence>
<feature type="signal peptide" evidence="2">
    <location>
        <begin position="1"/>
        <end position="19"/>
    </location>
</feature>
<dbReference type="EMBL" id="CALOZG010000005">
    <property type="protein sequence ID" value="CAH4028064.1"/>
    <property type="molecule type" value="Genomic_DNA"/>
</dbReference>
<evidence type="ECO:0000256" key="2">
    <source>
        <dbReference type="SAM" id="SignalP"/>
    </source>
</evidence>
<evidence type="ECO:0008006" key="5">
    <source>
        <dbReference type="Google" id="ProtNLM"/>
    </source>
</evidence>
<keyword evidence="4" id="KW-1185">Reference proteome</keyword>
<reference evidence="3" key="1">
    <citation type="submission" date="2022-05" db="EMBL/GenBank/DDBJ databases">
        <authorList>
            <person name="Okamura Y."/>
        </authorList>
    </citation>
    <scope>NUCLEOTIDE SEQUENCE</scope>
</reference>
<dbReference type="Proteomes" id="UP001152562">
    <property type="component" value="Unassembled WGS sequence"/>
</dbReference>
<protein>
    <recommendedName>
        <fullName evidence="5">Secreted protein</fullName>
    </recommendedName>
</protein>
<dbReference type="AlphaFoldDB" id="A0A9P0TD28"/>
<keyword evidence="2" id="KW-0732">Signal</keyword>
<sequence length="69" mass="7559">MKPVIISFVLLLLWSVIAAQDTTDCPGCSDMTRTPADEMSTHDITSGTHYEPYGTVVENEGTTEVPQEE</sequence>
<feature type="chain" id="PRO_5040410834" description="Secreted protein" evidence="2">
    <location>
        <begin position="20"/>
        <end position="69"/>
    </location>
</feature>
<gene>
    <name evidence="3" type="ORF">PIBRA_LOCUS5022</name>
</gene>
<proteinExistence type="predicted"/>
<comment type="caution">
    <text evidence="3">The sequence shown here is derived from an EMBL/GenBank/DDBJ whole genome shotgun (WGS) entry which is preliminary data.</text>
</comment>